<comment type="caution">
    <text evidence="1">The sequence shown here is derived from an EMBL/GenBank/DDBJ whole genome shotgun (WGS) entry which is preliminary data.</text>
</comment>
<dbReference type="Pfam" id="PF11363">
    <property type="entry name" value="DUF3164"/>
    <property type="match status" value="1"/>
</dbReference>
<dbReference type="Proteomes" id="UP001301216">
    <property type="component" value="Unassembled WGS sequence"/>
</dbReference>
<keyword evidence="2" id="KW-1185">Reference proteome</keyword>
<sequence length="216" mass="24198">MNVRISPTIPTEEHGGVSYVNKGKGEMIALSAIKPEHIEEDELVRRLTIKAAEVNRILATLRTEVFDDVVAYRELLAEKYNVKRRGTKGNITLTTVDTSLRLTIQVSETLTFGPELEVAKEIIDGCIRRWSEGSNDNIRALIDQAFQVDKQGKLNTDRILGLKRLKITDDTGEWEKAMTVISDSVRVMASKEHARFYSVDKDTGNTARIPLDLANA</sequence>
<proteinExistence type="predicted"/>
<evidence type="ECO:0000313" key="1">
    <source>
        <dbReference type="EMBL" id="MCX2697054.1"/>
    </source>
</evidence>
<dbReference type="RefSeq" id="WP_265984589.1">
    <property type="nucleotide sequence ID" value="NZ_JAPHAV010000003.1"/>
</dbReference>
<evidence type="ECO:0000313" key="2">
    <source>
        <dbReference type="Proteomes" id="UP001301216"/>
    </source>
</evidence>
<name>A0ABT3QN61_9HYPH</name>
<accession>A0ABT3QN61</accession>
<gene>
    <name evidence="1" type="ORF">OPR82_09710</name>
</gene>
<dbReference type="InterPro" id="IPR021505">
    <property type="entry name" value="Phage_B3_Orf6"/>
</dbReference>
<protein>
    <submittedName>
        <fullName evidence="1">DUF3164 family protein</fullName>
    </submittedName>
</protein>
<organism evidence="1 2">
    <name type="scientific">Ochrobactrum chromiisoli</name>
    <dbReference type="NCBI Taxonomy" id="2993941"/>
    <lineage>
        <taxon>Bacteria</taxon>
        <taxon>Pseudomonadati</taxon>
        <taxon>Pseudomonadota</taxon>
        <taxon>Alphaproteobacteria</taxon>
        <taxon>Hyphomicrobiales</taxon>
        <taxon>Brucellaceae</taxon>
        <taxon>Brucella/Ochrobactrum group</taxon>
        <taxon>Ochrobactrum</taxon>
    </lineage>
</organism>
<dbReference type="EMBL" id="JAPHAV010000003">
    <property type="protein sequence ID" value="MCX2697054.1"/>
    <property type="molecule type" value="Genomic_DNA"/>
</dbReference>
<reference evidence="1 2" key="1">
    <citation type="submission" date="2022-11" db="EMBL/GenBank/DDBJ databases">
        <title>Brucella sp. YY2X, whole genome shotgun sequencing project.</title>
        <authorList>
            <person name="Yang Y."/>
        </authorList>
    </citation>
    <scope>NUCLEOTIDE SEQUENCE [LARGE SCALE GENOMIC DNA]</scope>
    <source>
        <strain evidence="1 2">YY2X</strain>
    </source>
</reference>